<dbReference type="PROSITE" id="PS51192">
    <property type="entry name" value="HELICASE_ATP_BIND_1"/>
    <property type="match status" value="1"/>
</dbReference>
<sequence length="425" mass="47635">MQSESFDCIYRSDENCIITSPTGSGKTVLFELAILNAINKLESPSTLKALYIAPTKSLCNEKYQQWKSKFINLSVGMLTSDTSFTELEKVKAANIIICTPEKWDVITRKWSDYPHFFALLRLVLVDEIHILQEQRGSTLEVILTRMNSMCQNLRIVAVSATIPNIQDIADWLRTGGPTGNPATALVFDDSYRQVALKHHVYSFYNKFNNEFQMDALFNTRLIELINKHSKEKPVLIFCPTRQSTIGTAKYIAQRSHELNVASRQLSNIRLQDGQLSDVAMKGIAFHHAGLSMTDRSVIEDRFATGDIRILCSTSTLAVGVNLPAFLVIIKGTKMWSINGAQEYSTLDILQMIGRAGRPQFETKGCALIFTDEGSQEKYENLLKGTSTLESCLHLNLVEHIVAEIALNSITSTNSAVCWLKSTFFL</sequence>
<dbReference type="GO" id="GO:0005524">
    <property type="term" value="F:ATP binding"/>
    <property type="evidence" value="ECO:0007669"/>
    <property type="project" value="UniProtKB-KW"/>
</dbReference>
<dbReference type="OrthoDB" id="5575at2759"/>
<dbReference type="InterPro" id="IPR036388">
    <property type="entry name" value="WH-like_DNA-bd_sf"/>
</dbReference>
<accession>A0A0A8L6Q8</accession>
<keyword evidence="2" id="KW-0067">ATP-binding</keyword>
<dbReference type="GO" id="GO:0003676">
    <property type="term" value="F:nucleic acid binding"/>
    <property type="evidence" value="ECO:0007669"/>
    <property type="project" value="InterPro"/>
</dbReference>
<dbReference type="Gene3D" id="3.40.50.300">
    <property type="entry name" value="P-loop containing nucleotide triphosphate hydrolases"/>
    <property type="match status" value="2"/>
</dbReference>
<dbReference type="PANTHER" id="PTHR47835:SF3">
    <property type="entry name" value="HELICASE FOR MEIOSIS 1"/>
    <property type="match status" value="1"/>
</dbReference>
<keyword evidence="1" id="KW-0547">Nucleotide-binding</keyword>
<dbReference type="EMBL" id="CCBQ010000027">
    <property type="protein sequence ID" value="CDO93781.1"/>
    <property type="molecule type" value="Genomic_DNA"/>
</dbReference>
<evidence type="ECO:0000259" key="4">
    <source>
        <dbReference type="PROSITE" id="PS51194"/>
    </source>
</evidence>
<dbReference type="AlphaFoldDB" id="A0A0A8L6Q8"/>
<dbReference type="SMART" id="SM00487">
    <property type="entry name" value="DEXDc"/>
    <property type="match status" value="1"/>
</dbReference>
<comment type="caution">
    <text evidence="5">The sequence shown here is derived from an EMBL/GenBank/DDBJ whole genome shotgun (WGS) entry which is preliminary data.</text>
</comment>
<evidence type="ECO:0000313" key="5">
    <source>
        <dbReference type="EMBL" id="CDO93781.1"/>
    </source>
</evidence>
<organism evidence="5 6">
    <name type="scientific">Kluyveromyces dobzhanskii CBS 2104</name>
    <dbReference type="NCBI Taxonomy" id="1427455"/>
    <lineage>
        <taxon>Eukaryota</taxon>
        <taxon>Fungi</taxon>
        <taxon>Dikarya</taxon>
        <taxon>Ascomycota</taxon>
        <taxon>Saccharomycotina</taxon>
        <taxon>Saccharomycetes</taxon>
        <taxon>Saccharomycetales</taxon>
        <taxon>Saccharomycetaceae</taxon>
        <taxon>Kluyveromyces</taxon>
    </lineage>
</organism>
<evidence type="ECO:0000259" key="3">
    <source>
        <dbReference type="PROSITE" id="PS51192"/>
    </source>
</evidence>
<dbReference type="CDD" id="cd18795">
    <property type="entry name" value="SF2_C_Ski2"/>
    <property type="match status" value="1"/>
</dbReference>
<dbReference type="InterPro" id="IPR014001">
    <property type="entry name" value="Helicase_ATP-bd"/>
</dbReference>
<feature type="domain" description="Helicase C-terminal" evidence="4">
    <location>
        <begin position="220"/>
        <end position="400"/>
    </location>
</feature>
<dbReference type="InterPro" id="IPR001650">
    <property type="entry name" value="Helicase_C-like"/>
</dbReference>
<dbReference type="GO" id="GO:0043138">
    <property type="term" value="F:3'-5' DNA helicase activity"/>
    <property type="evidence" value="ECO:0007669"/>
    <property type="project" value="UniProtKB-EC"/>
</dbReference>
<dbReference type="GO" id="GO:0016787">
    <property type="term" value="F:hydrolase activity"/>
    <property type="evidence" value="ECO:0007669"/>
    <property type="project" value="UniProtKB-KW"/>
</dbReference>
<evidence type="ECO:0000256" key="2">
    <source>
        <dbReference type="ARBA" id="ARBA00022840"/>
    </source>
</evidence>
<dbReference type="InterPro" id="IPR052247">
    <property type="entry name" value="Meiotic_Crossover_Helicase"/>
</dbReference>
<protein>
    <submittedName>
        <fullName evidence="5">WGS project CCBQ000000000 data, contig 00102</fullName>
    </submittedName>
</protein>
<reference evidence="5 6" key="1">
    <citation type="submission" date="2014-03" db="EMBL/GenBank/DDBJ databases">
        <title>The genome of Kluyveromyces dobzhanskii.</title>
        <authorList>
            <person name="Nystedt B."/>
            <person name="Astrom S."/>
        </authorList>
    </citation>
    <scope>NUCLEOTIDE SEQUENCE [LARGE SCALE GENOMIC DNA]</scope>
    <source>
        <strain evidence="5 6">CBS 2104</strain>
    </source>
</reference>
<evidence type="ECO:0000313" key="6">
    <source>
        <dbReference type="Proteomes" id="UP000031516"/>
    </source>
</evidence>
<name>A0A0A8L6Q8_9SACH</name>
<feature type="domain" description="Helicase ATP-binding" evidence="3">
    <location>
        <begin position="7"/>
        <end position="180"/>
    </location>
</feature>
<dbReference type="InterPro" id="IPR027417">
    <property type="entry name" value="P-loop_NTPase"/>
</dbReference>
<dbReference type="PANTHER" id="PTHR47835">
    <property type="entry name" value="HFM1, ATP DEPENDENT DNA HELICASE HOMOLOG"/>
    <property type="match status" value="1"/>
</dbReference>
<proteinExistence type="predicted"/>
<keyword evidence="6" id="KW-1185">Reference proteome</keyword>
<gene>
    <name evidence="5" type="ORF">KLDO_g2072</name>
</gene>
<dbReference type="InterPro" id="IPR011545">
    <property type="entry name" value="DEAD/DEAH_box_helicase_dom"/>
</dbReference>
<dbReference type="Pfam" id="PF00271">
    <property type="entry name" value="Helicase_C"/>
    <property type="match status" value="1"/>
</dbReference>
<evidence type="ECO:0000256" key="1">
    <source>
        <dbReference type="ARBA" id="ARBA00022741"/>
    </source>
</evidence>
<dbReference type="Gene3D" id="1.10.10.10">
    <property type="entry name" value="Winged helix-like DNA-binding domain superfamily/Winged helix DNA-binding domain"/>
    <property type="match status" value="1"/>
</dbReference>
<dbReference type="SMART" id="SM00490">
    <property type="entry name" value="HELICc"/>
    <property type="match status" value="1"/>
</dbReference>
<dbReference type="Proteomes" id="UP000031516">
    <property type="component" value="Unassembled WGS sequence"/>
</dbReference>
<dbReference type="Pfam" id="PF00270">
    <property type="entry name" value="DEAD"/>
    <property type="match status" value="1"/>
</dbReference>
<dbReference type="SUPFAM" id="SSF52540">
    <property type="entry name" value="P-loop containing nucleoside triphosphate hydrolases"/>
    <property type="match status" value="1"/>
</dbReference>
<dbReference type="PROSITE" id="PS51194">
    <property type="entry name" value="HELICASE_CTER"/>
    <property type="match status" value="1"/>
</dbReference>